<dbReference type="Proteomes" id="UP001221142">
    <property type="component" value="Unassembled WGS sequence"/>
</dbReference>
<keyword evidence="2" id="KW-0812">Transmembrane</keyword>
<evidence type="ECO:0000313" key="3">
    <source>
        <dbReference type="EMBL" id="KAJ7636320.1"/>
    </source>
</evidence>
<feature type="compositionally biased region" description="Low complexity" evidence="1">
    <location>
        <begin position="270"/>
        <end position="284"/>
    </location>
</feature>
<evidence type="ECO:0008006" key="5">
    <source>
        <dbReference type="Google" id="ProtNLM"/>
    </source>
</evidence>
<keyword evidence="2" id="KW-1133">Transmembrane helix</keyword>
<evidence type="ECO:0000313" key="4">
    <source>
        <dbReference type="Proteomes" id="UP001221142"/>
    </source>
</evidence>
<sequence length="397" mass="42647">MSVVIVDDRDPRIQYSPSTGWKQGSHFEQYLTTTTVATGTAIDQTATFSFQGTSLAVYGTVTQGRSTMSFSLDQGVPSVFDASFSSSGTVHHKLLFASGTLTDGQHTLVMTQTSGTNSIFLDYLLSNMTLSAGNTLFFDDSDTRLEYSPGWNVAPGSEQYLQNTARSCGLDQCTVALDFEGNSLTVYGDFAEVNVTTTPPSFNASITVDDGPPTPIQFSVPFGKPQPTSNFAIYSTQLTPGSHRAVLTTHQTDQFLLDYFVAEVPAAPAVPTTSPSTSIQPTGSASGLPDTHSPSPSRSSLKDLGSSKVPVGAIVGIAVGGLVFLIVLLVAMLLWRRRARRLDEDGAIRHGEHDTCILHPFLNACLLRNHLSCHPRDVRSSISQILQCLSDRNRSAL</sequence>
<proteinExistence type="predicted"/>
<protein>
    <recommendedName>
        <fullName evidence="5">Transmembrane protein</fullName>
    </recommendedName>
</protein>
<keyword evidence="4" id="KW-1185">Reference proteome</keyword>
<dbReference type="CDD" id="cd21699">
    <property type="entry name" value="JMTM_APP_like"/>
    <property type="match status" value="1"/>
</dbReference>
<evidence type="ECO:0000256" key="1">
    <source>
        <dbReference type="SAM" id="MobiDB-lite"/>
    </source>
</evidence>
<dbReference type="Gene3D" id="2.60.120.260">
    <property type="entry name" value="Galactose-binding domain-like"/>
    <property type="match status" value="1"/>
</dbReference>
<accession>A0AAD7C106</accession>
<evidence type="ECO:0000256" key="2">
    <source>
        <dbReference type="SAM" id="Phobius"/>
    </source>
</evidence>
<feature type="region of interest" description="Disordered" evidence="1">
    <location>
        <begin position="270"/>
        <end position="305"/>
    </location>
</feature>
<comment type="caution">
    <text evidence="3">The sequence shown here is derived from an EMBL/GenBank/DDBJ whole genome shotgun (WGS) entry which is preliminary data.</text>
</comment>
<reference evidence="3" key="1">
    <citation type="submission" date="2023-03" db="EMBL/GenBank/DDBJ databases">
        <title>Massive genome expansion in bonnet fungi (Mycena s.s.) driven by repeated elements and novel gene families across ecological guilds.</title>
        <authorList>
            <consortium name="Lawrence Berkeley National Laboratory"/>
            <person name="Harder C.B."/>
            <person name="Miyauchi S."/>
            <person name="Viragh M."/>
            <person name="Kuo A."/>
            <person name="Thoen E."/>
            <person name="Andreopoulos B."/>
            <person name="Lu D."/>
            <person name="Skrede I."/>
            <person name="Drula E."/>
            <person name="Henrissat B."/>
            <person name="Morin E."/>
            <person name="Kohler A."/>
            <person name="Barry K."/>
            <person name="LaButti K."/>
            <person name="Morin E."/>
            <person name="Salamov A."/>
            <person name="Lipzen A."/>
            <person name="Mereny Z."/>
            <person name="Hegedus B."/>
            <person name="Baldrian P."/>
            <person name="Stursova M."/>
            <person name="Weitz H."/>
            <person name="Taylor A."/>
            <person name="Grigoriev I.V."/>
            <person name="Nagy L.G."/>
            <person name="Martin F."/>
            <person name="Kauserud H."/>
        </authorList>
    </citation>
    <scope>NUCLEOTIDE SEQUENCE</scope>
    <source>
        <strain evidence="3">9284</strain>
    </source>
</reference>
<feature type="transmembrane region" description="Helical" evidence="2">
    <location>
        <begin position="311"/>
        <end position="335"/>
    </location>
</feature>
<keyword evidence="2" id="KW-0472">Membrane</keyword>
<gene>
    <name evidence="3" type="ORF">FB45DRAFT_906381</name>
</gene>
<organism evidence="3 4">
    <name type="scientific">Roridomyces roridus</name>
    <dbReference type="NCBI Taxonomy" id="1738132"/>
    <lineage>
        <taxon>Eukaryota</taxon>
        <taxon>Fungi</taxon>
        <taxon>Dikarya</taxon>
        <taxon>Basidiomycota</taxon>
        <taxon>Agaricomycotina</taxon>
        <taxon>Agaricomycetes</taxon>
        <taxon>Agaricomycetidae</taxon>
        <taxon>Agaricales</taxon>
        <taxon>Marasmiineae</taxon>
        <taxon>Mycenaceae</taxon>
        <taxon>Roridomyces</taxon>
    </lineage>
</organism>
<dbReference type="AlphaFoldDB" id="A0AAD7C106"/>
<name>A0AAD7C106_9AGAR</name>
<dbReference type="EMBL" id="JARKIF010000006">
    <property type="protein sequence ID" value="KAJ7636320.1"/>
    <property type="molecule type" value="Genomic_DNA"/>
</dbReference>